<evidence type="ECO:0000259" key="1">
    <source>
        <dbReference type="Pfam" id="PF26526"/>
    </source>
</evidence>
<evidence type="ECO:0000313" key="3">
    <source>
        <dbReference type="Proteomes" id="UP001500665"/>
    </source>
</evidence>
<reference evidence="2 3" key="1">
    <citation type="journal article" date="2019" name="Int. J. Syst. Evol. Microbiol.">
        <title>The Global Catalogue of Microorganisms (GCM) 10K type strain sequencing project: providing services to taxonomists for standard genome sequencing and annotation.</title>
        <authorList>
            <consortium name="The Broad Institute Genomics Platform"/>
            <consortium name="The Broad Institute Genome Sequencing Center for Infectious Disease"/>
            <person name="Wu L."/>
            <person name="Ma J."/>
        </authorList>
    </citation>
    <scope>NUCLEOTIDE SEQUENCE [LARGE SCALE GENOMIC DNA]</scope>
    <source>
        <strain evidence="2 3">JCM 10696</strain>
    </source>
</reference>
<gene>
    <name evidence="2" type="ORF">GCM10009550_65440</name>
</gene>
<proteinExistence type="predicted"/>
<sequence>MWLVLEKDAPPDAFDHGPVDQTGWKWSGYRSAVLPHSEADGPYETDEGLAHGFSHSRAGALLAAAHIGARIRSQVGPSIYEPTITDQTTGPGRDTLLGETRDQYGLTGEDSPGGTAKLVGYRFLVSDPQQATLELLVSPEGETTRYSAKLDLQWDGSDWKLVIPESGGWLPQLPDALTQEDFELFTGGANEGT</sequence>
<accession>A0ABN1RVQ9</accession>
<evidence type="ECO:0000313" key="2">
    <source>
        <dbReference type="EMBL" id="GAA0965382.1"/>
    </source>
</evidence>
<feature type="domain" description="DUF8175" evidence="1">
    <location>
        <begin position="12"/>
        <end position="170"/>
    </location>
</feature>
<comment type="caution">
    <text evidence="2">The sequence shown here is derived from an EMBL/GenBank/DDBJ whole genome shotgun (WGS) entry which is preliminary data.</text>
</comment>
<dbReference type="Proteomes" id="UP001500665">
    <property type="component" value="Unassembled WGS sequence"/>
</dbReference>
<dbReference type="InterPro" id="IPR058488">
    <property type="entry name" value="DUF8175"/>
</dbReference>
<keyword evidence="3" id="KW-1185">Reference proteome</keyword>
<dbReference type="Pfam" id="PF26526">
    <property type="entry name" value="DUF8175"/>
    <property type="match status" value="1"/>
</dbReference>
<dbReference type="EMBL" id="BAAAHH010000038">
    <property type="protein sequence ID" value="GAA0965382.1"/>
    <property type="molecule type" value="Genomic_DNA"/>
</dbReference>
<name>A0ABN1RVQ9_9ACTN</name>
<protein>
    <recommendedName>
        <fullName evidence="1">DUF8175 domain-containing protein</fullName>
    </recommendedName>
</protein>
<organism evidence="2 3">
    <name type="scientific">Actinocorallia libanotica</name>
    <dbReference type="NCBI Taxonomy" id="46162"/>
    <lineage>
        <taxon>Bacteria</taxon>
        <taxon>Bacillati</taxon>
        <taxon>Actinomycetota</taxon>
        <taxon>Actinomycetes</taxon>
        <taxon>Streptosporangiales</taxon>
        <taxon>Thermomonosporaceae</taxon>
        <taxon>Actinocorallia</taxon>
    </lineage>
</organism>